<comment type="caution">
    <text evidence="2">The sequence shown here is derived from an EMBL/GenBank/DDBJ whole genome shotgun (WGS) entry which is preliminary data.</text>
</comment>
<protein>
    <submittedName>
        <fullName evidence="2">Uncharacterized protein</fullName>
    </submittedName>
</protein>
<feature type="region of interest" description="Disordered" evidence="1">
    <location>
        <begin position="1"/>
        <end position="21"/>
    </location>
</feature>
<keyword evidence="3" id="KW-1185">Reference proteome</keyword>
<name>A0AAW1MBK9_POPJA</name>
<dbReference type="EMBL" id="JASPKY010000068">
    <property type="protein sequence ID" value="KAK9743600.1"/>
    <property type="molecule type" value="Genomic_DNA"/>
</dbReference>
<accession>A0AAW1MBK9</accession>
<dbReference type="AlphaFoldDB" id="A0AAW1MBK9"/>
<organism evidence="2 3">
    <name type="scientific">Popillia japonica</name>
    <name type="common">Japanese beetle</name>
    <dbReference type="NCBI Taxonomy" id="7064"/>
    <lineage>
        <taxon>Eukaryota</taxon>
        <taxon>Metazoa</taxon>
        <taxon>Ecdysozoa</taxon>
        <taxon>Arthropoda</taxon>
        <taxon>Hexapoda</taxon>
        <taxon>Insecta</taxon>
        <taxon>Pterygota</taxon>
        <taxon>Neoptera</taxon>
        <taxon>Endopterygota</taxon>
        <taxon>Coleoptera</taxon>
        <taxon>Polyphaga</taxon>
        <taxon>Scarabaeiformia</taxon>
        <taxon>Scarabaeidae</taxon>
        <taxon>Rutelinae</taxon>
        <taxon>Popillia</taxon>
    </lineage>
</organism>
<feature type="compositionally biased region" description="Basic and acidic residues" evidence="1">
    <location>
        <begin position="10"/>
        <end position="21"/>
    </location>
</feature>
<evidence type="ECO:0000256" key="1">
    <source>
        <dbReference type="SAM" id="MobiDB-lite"/>
    </source>
</evidence>
<gene>
    <name evidence="2" type="ORF">QE152_g8485</name>
</gene>
<proteinExistence type="predicted"/>
<dbReference type="Proteomes" id="UP001458880">
    <property type="component" value="Unassembled WGS sequence"/>
</dbReference>
<evidence type="ECO:0000313" key="3">
    <source>
        <dbReference type="Proteomes" id="UP001458880"/>
    </source>
</evidence>
<sequence>MKKTGTSKRLKLDKESKKPLSKDEIEALASSLWESSSEDASRIDSEEESLDEVGEIEMKTSHGFDEWTIKQRALALYG</sequence>
<reference evidence="2 3" key="1">
    <citation type="journal article" date="2024" name="BMC Genomics">
        <title>De novo assembly and annotation of Popillia japonica's genome with initial clues to its potential as an invasive pest.</title>
        <authorList>
            <person name="Cucini C."/>
            <person name="Boschi S."/>
            <person name="Funari R."/>
            <person name="Cardaioli E."/>
            <person name="Iannotti N."/>
            <person name="Marturano G."/>
            <person name="Paoli F."/>
            <person name="Bruttini M."/>
            <person name="Carapelli A."/>
            <person name="Frati F."/>
            <person name="Nardi F."/>
        </authorList>
    </citation>
    <scope>NUCLEOTIDE SEQUENCE [LARGE SCALE GENOMIC DNA]</scope>
    <source>
        <strain evidence="2">DMR45628</strain>
    </source>
</reference>
<evidence type="ECO:0000313" key="2">
    <source>
        <dbReference type="EMBL" id="KAK9743600.1"/>
    </source>
</evidence>